<proteinExistence type="predicted"/>
<dbReference type="OrthoDB" id="3800738at2759"/>
<dbReference type="EMBL" id="JABFCT010000003">
    <property type="protein sequence ID" value="KAF5877240.1"/>
    <property type="molecule type" value="Genomic_DNA"/>
</dbReference>
<accession>A0A8H6B148</accession>
<name>A0A8H6B148_9HELO</name>
<evidence type="ECO:0000313" key="2">
    <source>
        <dbReference type="Proteomes" id="UP000531561"/>
    </source>
</evidence>
<gene>
    <name evidence="1" type="ORF">Bfra_001605</name>
</gene>
<dbReference type="Proteomes" id="UP000531561">
    <property type="component" value="Unassembled WGS sequence"/>
</dbReference>
<protein>
    <submittedName>
        <fullName evidence="1">Putative f-box domain protein</fullName>
    </submittedName>
</protein>
<evidence type="ECO:0000313" key="1">
    <source>
        <dbReference type="EMBL" id="KAF5877240.1"/>
    </source>
</evidence>
<sequence length="215" mass="24714">MPSAITISARDAESAICSVKSSVQTVFAIPELLELILLQLPFLDLVRAQMINQSFIDVIESSNLLQRALFFRASPDTSFPRPNPLLQPCHNAQFLDLRSTQTRCRYLHNPRGRRMADWSKWPVIDYRDGFKLNIQPTNEAVRRKEASWRRMLIVQPPVEELEMNGPPSRKIVDRFGVTMDELGSPLGKLRCVDFEIFTSGKSRMIVEKQMKRMAH</sequence>
<organism evidence="1 2">
    <name type="scientific">Botrytis fragariae</name>
    <dbReference type="NCBI Taxonomy" id="1964551"/>
    <lineage>
        <taxon>Eukaryota</taxon>
        <taxon>Fungi</taxon>
        <taxon>Dikarya</taxon>
        <taxon>Ascomycota</taxon>
        <taxon>Pezizomycotina</taxon>
        <taxon>Leotiomycetes</taxon>
        <taxon>Helotiales</taxon>
        <taxon>Sclerotiniaceae</taxon>
        <taxon>Botrytis</taxon>
    </lineage>
</organism>
<dbReference type="InterPro" id="IPR036047">
    <property type="entry name" value="F-box-like_dom_sf"/>
</dbReference>
<keyword evidence="2" id="KW-1185">Reference proteome</keyword>
<reference evidence="1 2" key="1">
    <citation type="journal article" date="2020" name="Phytopathology">
        <title>A high-quality genome resource of Botrytis fragariae, a new and rapidly spreading fungal pathogen causing strawberry gray mold in the U.S.A.</title>
        <authorList>
            <person name="Wu Y."/>
            <person name="Saski C.A."/>
            <person name="Schnabel G."/>
            <person name="Xiao S."/>
            <person name="Hu M."/>
        </authorList>
    </citation>
    <scope>NUCLEOTIDE SEQUENCE [LARGE SCALE GENOMIC DNA]</scope>
    <source>
        <strain evidence="1 2">BVB16</strain>
    </source>
</reference>
<dbReference type="AlphaFoldDB" id="A0A8H6B148"/>
<dbReference type="RefSeq" id="XP_037196186.1">
    <property type="nucleotide sequence ID" value="XM_037332032.1"/>
</dbReference>
<dbReference type="GeneID" id="59255724"/>
<comment type="caution">
    <text evidence="1">The sequence shown here is derived from an EMBL/GenBank/DDBJ whole genome shotgun (WGS) entry which is preliminary data.</text>
</comment>
<dbReference type="SUPFAM" id="SSF81383">
    <property type="entry name" value="F-box domain"/>
    <property type="match status" value="1"/>
</dbReference>